<name>A0A5S5AQ74_9FIRM</name>
<dbReference type="PANTHER" id="PTHR43609">
    <property type="entry name" value="ACETYL-COA HYDROLASE"/>
    <property type="match status" value="1"/>
</dbReference>
<feature type="active site" description="5-glutamyl coenzyme A thioester intermediate" evidence="2">
    <location>
        <position position="314"/>
    </location>
</feature>
<dbReference type="Gene3D" id="3.40.1080.20">
    <property type="entry name" value="Acetyl-CoA hydrolase/transferase C-terminal domain"/>
    <property type="match status" value="1"/>
</dbReference>
<dbReference type="InterPro" id="IPR003702">
    <property type="entry name" value="ActCoA_hydro_N"/>
</dbReference>
<dbReference type="Proteomes" id="UP000322294">
    <property type="component" value="Unassembled WGS sequence"/>
</dbReference>
<feature type="domain" description="Acetyl-CoA hydrolase/transferase N-terminal" evidence="4">
    <location>
        <begin position="37"/>
        <end position="241"/>
    </location>
</feature>
<dbReference type="PANTHER" id="PTHR43609:SF1">
    <property type="entry name" value="ACETYL-COA HYDROLASE"/>
    <property type="match status" value="1"/>
</dbReference>
<evidence type="ECO:0000313" key="7">
    <source>
        <dbReference type="Proteomes" id="UP000322294"/>
    </source>
</evidence>
<feature type="binding site" evidence="3">
    <location>
        <position position="428"/>
    </location>
    <ligand>
        <name>CoA</name>
        <dbReference type="ChEBI" id="CHEBI:57287"/>
    </ligand>
</feature>
<feature type="domain" description="Acetyl-CoA hydrolase/transferase C-terminal" evidence="5">
    <location>
        <begin position="343"/>
        <end position="489"/>
    </location>
</feature>
<dbReference type="NCBIfam" id="TIGR03458">
    <property type="entry name" value="YgfH_subfam"/>
    <property type="match status" value="1"/>
</dbReference>
<sequence>MAFCATAAAFLFYFYMNIFHGVIKMKASSERLRLRSLEAKIMTAEEAASLIKDGMIVGTSGFTPSGYPKEVPMALAKRAEKENIRITLYTGASVGDELDGILARAGAIAKRMPYQTNDSIRKGINSGEIEFVDLHLSHMAQMIRCAFLGKLDVAVIEAVAIREDGGIVPATSVGNSPVFVEMAEKVIVELNESQPLELEGMHDIYTPENPPHRKPIPITRTDDRIGTTYIPCNPEKIAAIVLTNRKDSVRPLAPVNECSRKISQHLIEFLDHEVKRGRLPKKLLPLQSGVGNIANAVLKGLVDSPFEGLEFYSEVIQDAVFDLLDSGKMTIASGTSVTPSEEGLERFYKNINFYRDRIILRPQEISNNPEVIRRLGIIAMNTAVEVDIYGHVNSTHIMGTSMINGIGGSGDFARNAYMSIFATPSTAKNGAISCIVPKVSHVDHTEHDVMVVVTEQGLADLRGLSPRERAREIIQKCAHPDYRDALMEYYKKAMDMTGSAHTPHILEEAFSWHINFLRKGRMI</sequence>
<gene>
    <name evidence="6" type="ORF">LZ11_01636</name>
</gene>
<comment type="similarity">
    <text evidence="1">Belongs to the acetyl-CoA hydrolase/transferase family.</text>
</comment>
<evidence type="ECO:0000259" key="4">
    <source>
        <dbReference type="Pfam" id="PF02550"/>
    </source>
</evidence>
<feature type="binding site" evidence="3">
    <location>
        <position position="404"/>
    </location>
    <ligand>
        <name>CoA</name>
        <dbReference type="ChEBI" id="CHEBI:57287"/>
    </ligand>
</feature>
<dbReference type="GO" id="GO:0008775">
    <property type="term" value="F:acetate CoA-transferase activity"/>
    <property type="evidence" value="ECO:0007669"/>
    <property type="project" value="InterPro"/>
</dbReference>
<dbReference type="GO" id="GO:0003986">
    <property type="term" value="F:acetyl-CoA hydrolase activity"/>
    <property type="evidence" value="ECO:0007669"/>
    <property type="project" value="TreeGrafter"/>
</dbReference>
<dbReference type="InterPro" id="IPR038460">
    <property type="entry name" value="AcetylCoA_hyd_C_sf"/>
</dbReference>
<dbReference type="InterPro" id="IPR017821">
    <property type="entry name" value="Succinate_CoA_transferase"/>
</dbReference>
<evidence type="ECO:0000259" key="5">
    <source>
        <dbReference type="Pfam" id="PF13336"/>
    </source>
</evidence>
<keyword evidence="6" id="KW-0808">Transferase</keyword>
<dbReference type="Pfam" id="PF02550">
    <property type="entry name" value="AcetylCoA_hydro"/>
    <property type="match status" value="1"/>
</dbReference>
<dbReference type="Gene3D" id="3.30.750.70">
    <property type="entry name" value="4-hydroxybutyrate coenzyme like domains"/>
    <property type="match status" value="1"/>
</dbReference>
<dbReference type="Pfam" id="PF13336">
    <property type="entry name" value="AcetylCoA_hyd_C"/>
    <property type="match status" value="1"/>
</dbReference>
<dbReference type="EMBL" id="VNHO01000016">
    <property type="protein sequence ID" value="TYP53284.1"/>
    <property type="molecule type" value="Genomic_DNA"/>
</dbReference>
<dbReference type="InterPro" id="IPR037171">
    <property type="entry name" value="NagB/RpiA_transferase-like"/>
</dbReference>
<evidence type="ECO:0000256" key="3">
    <source>
        <dbReference type="PIRSR" id="PIRSR617821-2"/>
    </source>
</evidence>
<evidence type="ECO:0000256" key="1">
    <source>
        <dbReference type="ARBA" id="ARBA00009632"/>
    </source>
</evidence>
<evidence type="ECO:0000313" key="6">
    <source>
        <dbReference type="EMBL" id="TYP53284.1"/>
    </source>
</evidence>
<dbReference type="InterPro" id="IPR046433">
    <property type="entry name" value="ActCoA_hydro"/>
</dbReference>
<dbReference type="AlphaFoldDB" id="A0A5S5AQ74"/>
<organism evidence="6 7">
    <name type="scientific">Thermosediminibacter litoriperuensis</name>
    <dbReference type="NCBI Taxonomy" id="291989"/>
    <lineage>
        <taxon>Bacteria</taxon>
        <taxon>Bacillati</taxon>
        <taxon>Bacillota</taxon>
        <taxon>Clostridia</taxon>
        <taxon>Thermosediminibacterales</taxon>
        <taxon>Thermosediminibacteraceae</taxon>
        <taxon>Thermosediminibacter</taxon>
    </lineage>
</organism>
<comment type="caution">
    <text evidence="6">The sequence shown here is derived from an EMBL/GenBank/DDBJ whole genome shotgun (WGS) entry which is preliminary data.</text>
</comment>
<dbReference type="Gene3D" id="3.40.1080.10">
    <property type="entry name" value="Glutaconate Coenzyme A-transferase"/>
    <property type="match status" value="1"/>
</dbReference>
<keyword evidence="7" id="KW-1185">Reference proteome</keyword>
<dbReference type="InterPro" id="IPR026888">
    <property type="entry name" value="AcetylCoA_hyd_C"/>
</dbReference>
<dbReference type="GO" id="GO:0006084">
    <property type="term" value="P:acetyl-CoA metabolic process"/>
    <property type="evidence" value="ECO:0007669"/>
    <property type="project" value="InterPro"/>
</dbReference>
<dbReference type="GO" id="GO:0006083">
    <property type="term" value="P:acetate metabolic process"/>
    <property type="evidence" value="ECO:0007669"/>
    <property type="project" value="InterPro"/>
</dbReference>
<feature type="binding site" evidence="3">
    <location>
        <position position="408"/>
    </location>
    <ligand>
        <name>CoA</name>
        <dbReference type="ChEBI" id="CHEBI:57287"/>
    </ligand>
</feature>
<dbReference type="SUPFAM" id="SSF100950">
    <property type="entry name" value="NagB/RpiA/CoA transferase-like"/>
    <property type="match status" value="2"/>
</dbReference>
<evidence type="ECO:0000256" key="2">
    <source>
        <dbReference type="PIRSR" id="PIRSR617821-1"/>
    </source>
</evidence>
<proteinExistence type="inferred from homology"/>
<reference evidence="6 7" key="1">
    <citation type="submission" date="2019-07" db="EMBL/GenBank/DDBJ databases">
        <title>Genomic Encyclopedia of Type Strains, Phase I: the one thousand microbial genomes (KMG-I) project.</title>
        <authorList>
            <person name="Kyrpides N."/>
        </authorList>
    </citation>
    <scope>NUCLEOTIDE SEQUENCE [LARGE SCALE GENOMIC DNA]</scope>
    <source>
        <strain evidence="6 7">DSM 16647</strain>
    </source>
</reference>
<accession>A0A5S5AQ74</accession>
<dbReference type="FunFam" id="3.40.1080.20:FF:000001">
    <property type="entry name" value="Acetyl-CoA hydrolase Ach1"/>
    <property type="match status" value="1"/>
</dbReference>
<protein>
    <submittedName>
        <fullName evidence="6">Succinyl-CoA:acetate CoA-transferase</fullName>
    </submittedName>
</protein>